<feature type="domain" description="Ketoreductase" evidence="5">
    <location>
        <begin position="6"/>
        <end position="192"/>
    </location>
</feature>
<comment type="similarity">
    <text evidence="1">Belongs to the short-chain dehydrogenases/reductases (SDR) family.</text>
</comment>
<dbReference type="PANTHER" id="PTHR44196">
    <property type="entry name" value="DEHYDROGENASE/REDUCTASE SDR FAMILY MEMBER 7B"/>
    <property type="match status" value="1"/>
</dbReference>
<keyword evidence="4" id="KW-0472">Membrane</keyword>
<evidence type="ECO:0000259" key="5">
    <source>
        <dbReference type="SMART" id="SM00822"/>
    </source>
</evidence>
<keyword evidence="4" id="KW-1133">Transmembrane helix</keyword>
<dbReference type="GO" id="GO:0016020">
    <property type="term" value="C:membrane"/>
    <property type="evidence" value="ECO:0007669"/>
    <property type="project" value="TreeGrafter"/>
</dbReference>
<accession>A0A838L612</accession>
<proteinExistence type="inferred from homology"/>
<dbReference type="Gene3D" id="3.40.50.720">
    <property type="entry name" value="NAD(P)-binding Rossmann-like Domain"/>
    <property type="match status" value="1"/>
</dbReference>
<keyword evidence="2" id="KW-0560">Oxidoreductase</keyword>
<feature type="region of interest" description="Disordered" evidence="3">
    <location>
        <begin position="260"/>
        <end position="289"/>
    </location>
</feature>
<name>A0A838L612_9SPHN</name>
<dbReference type="AlphaFoldDB" id="A0A838L612"/>
<protein>
    <submittedName>
        <fullName evidence="6">SDR family oxidoreductase</fullName>
    </submittedName>
</protein>
<feature type="transmembrane region" description="Helical" evidence="4">
    <location>
        <begin position="310"/>
        <end position="328"/>
    </location>
</feature>
<dbReference type="InterPro" id="IPR020904">
    <property type="entry name" value="Sc_DH/Rdtase_CS"/>
</dbReference>
<dbReference type="EMBL" id="JACEIB010000006">
    <property type="protein sequence ID" value="MBA2934477.1"/>
    <property type="molecule type" value="Genomic_DNA"/>
</dbReference>
<evidence type="ECO:0000256" key="2">
    <source>
        <dbReference type="ARBA" id="ARBA00023002"/>
    </source>
</evidence>
<gene>
    <name evidence="6" type="ORF">HZF05_10245</name>
</gene>
<evidence type="ECO:0000256" key="3">
    <source>
        <dbReference type="SAM" id="MobiDB-lite"/>
    </source>
</evidence>
<dbReference type="RefSeq" id="WP_160365954.1">
    <property type="nucleotide sequence ID" value="NZ_JACEIB010000006.1"/>
</dbReference>
<dbReference type="PRINTS" id="PR00081">
    <property type="entry name" value="GDHRDH"/>
</dbReference>
<dbReference type="NCBIfam" id="NF005495">
    <property type="entry name" value="PRK07109.1"/>
    <property type="match status" value="1"/>
</dbReference>
<sequence length="334" mass="36076">MAKRPPIVVVTGASAGVGRAVVRRFAQDKASIGLIARGEDGLRAAAREVQAAGGRSLSISCDVSDHAAVDAAAERVENELGPIDIWINVAFAGVMARFVDISPEDYARVTDVTYHGQINGTRAALKRMMPRNRGHIVLTGSALAYRGIPLQSAYCGAKHAIQGFQDSLRAELFHARSRVHIAMVQLPGVNTPQFDWIKTDLPCKPKPASPPYQPEVAAEAIHYAAHHRRKQILVGFPTVEAVYGDMLASPLLDRYLGRTGFSGQQDDQPVEPGRRDNLWESVPGDHGAHGRFGAEARRWSPQLWATTHRGWIAGTGVAVAGLAGLALGRRVRRA</sequence>
<dbReference type="Pfam" id="PF00106">
    <property type="entry name" value="adh_short"/>
    <property type="match status" value="1"/>
</dbReference>
<dbReference type="InterPro" id="IPR002347">
    <property type="entry name" value="SDR_fam"/>
</dbReference>
<keyword evidence="7" id="KW-1185">Reference proteome</keyword>
<evidence type="ECO:0000313" key="6">
    <source>
        <dbReference type="EMBL" id="MBA2934477.1"/>
    </source>
</evidence>
<reference evidence="6 7" key="1">
    <citation type="submission" date="2020-07" db="EMBL/GenBank/DDBJ databases">
        <authorList>
            <person name="Sun Q."/>
        </authorList>
    </citation>
    <scope>NUCLEOTIDE SEQUENCE [LARGE SCALE GENOMIC DNA]</scope>
    <source>
        <strain evidence="6 7">CGMCC 1.13654</strain>
    </source>
</reference>
<evidence type="ECO:0000256" key="1">
    <source>
        <dbReference type="ARBA" id="ARBA00006484"/>
    </source>
</evidence>
<dbReference type="SUPFAM" id="SSF51735">
    <property type="entry name" value="NAD(P)-binding Rossmann-fold domains"/>
    <property type="match status" value="1"/>
</dbReference>
<dbReference type="SMART" id="SM00822">
    <property type="entry name" value="PKS_KR"/>
    <property type="match status" value="1"/>
</dbReference>
<keyword evidence="4" id="KW-0812">Transmembrane</keyword>
<dbReference type="InterPro" id="IPR057326">
    <property type="entry name" value="KR_dom"/>
</dbReference>
<dbReference type="PANTHER" id="PTHR44196:SF1">
    <property type="entry name" value="DEHYDROGENASE_REDUCTASE SDR FAMILY MEMBER 7B"/>
    <property type="match status" value="1"/>
</dbReference>
<comment type="caution">
    <text evidence="6">The sequence shown here is derived from an EMBL/GenBank/DDBJ whole genome shotgun (WGS) entry which is preliminary data.</text>
</comment>
<dbReference type="Proteomes" id="UP000570166">
    <property type="component" value="Unassembled WGS sequence"/>
</dbReference>
<organism evidence="6 7">
    <name type="scientific">Sphingomonas chungangi</name>
    <dbReference type="NCBI Taxonomy" id="2683589"/>
    <lineage>
        <taxon>Bacteria</taxon>
        <taxon>Pseudomonadati</taxon>
        <taxon>Pseudomonadota</taxon>
        <taxon>Alphaproteobacteria</taxon>
        <taxon>Sphingomonadales</taxon>
        <taxon>Sphingomonadaceae</taxon>
        <taxon>Sphingomonas</taxon>
    </lineage>
</organism>
<dbReference type="InterPro" id="IPR036291">
    <property type="entry name" value="NAD(P)-bd_dom_sf"/>
</dbReference>
<dbReference type="GO" id="GO:0016491">
    <property type="term" value="F:oxidoreductase activity"/>
    <property type="evidence" value="ECO:0007669"/>
    <property type="project" value="UniProtKB-KW"/>
</dbReference>
<evidence type="ECO:0000313" key="7">
    <source>
        <dbReference type="Proteomes" id="UP000570166"/>
    </source>
</evidence>
<dbReference type="PROSITE" id="PS00061">
    <property type="entry name" value="ADH_SHORT"/>
    <property type="match status" value="1"/>
</dbReference>
<evidence type="ECO:0000256" key="4">
    <source>
        <dbReference type="SAM" id="Phobius"/>
    </source>
</evidence>